<gene>
    <name evidence="1" type="ORF">B0T17DRAFT_535232</name>
</gene>
<name>A0AA39WV13_9PEZI</name>
<sequence length="263" mass="29792">MIFTMIANMTRLISFGNVEGLVQVFPKEQTYPVVLGICQASRRIGMAIYTRARCCSSERPFYFNFETDVFFHGDIWDYTTRGWHWNGFEDVRSQIRHIAFSTSNLAIDYQRIASHLDTLSNNGSLRLYNALSFPSIESVVFLYDTTSLNIPLFFGSVLDDLAASIIRNKVLSSTIDTSPLIPTLIGSSTVEGPPTIGVIEGSPVVTVTEGRIFSLDVVQVQLRRDLNMDKKTRRSLIYYGIRSWMSKSHVPSANQDCFEYDHE</sequence>
<accession>A0AA39WV13</accession>
<comment type="caution">
    <text evidence="1">The sequence shown here is derived from an EMBL/GenBank/DDBJ whole genome shotgun (WGS) entry which is preliminary data.</text>
</comment>
<dbReference type="Proteomes" id="UP001174934">
    <property type="component" value="Unassembled WGS sequence"/>
</dbReference>
<dbReference type="AlphaFoldDB" id="A0AA39WV13"/>
<reference evidence="1" key="1">
    <citation type="submission" date="2023-06" db="EMBL/GenBank/DDBJ databases">
        <title>Genome-scale phylogeny and comparative genomics of the fungal order Sordariales.</title>
        <authorList>
            <consortium name="Lawrence Berkeley National Laboratory"/>
            <person name="Hensen N."/>
            <person name="Bonometti L."/>
            <person name="Westerberg I."/>
            <person name="Brannstrom I.O."/>
            <person name="Guillou S."/>
            <person name="Cros-Aarteil S."/>
            <person name="Calhoun S."/>
            <person name="Haridas S."/>
            <person name="Kuo A."/>
            <person name="Mondo S."/>
            <person name="Pangilinan J."/>
            <person name="Riley R."/>
            <person name="LaButti K."/>
            <person name="Andreopoulos B."/>
            <person name="Lipzen A."/>
            <person name="Chen C."/>
            <person name="Yanf M."/>
            <person name="Daum C."/>
            <person name="Ng V."/>
            <person name="Clum A."/>
            <person name="Steindorff A."/>
            <person name="Ohm R."/>
            <person name="Martin F."/>
            <person name="Silar P."/>
            <person name="Natvig D."/>
            <person name="Lalanne C."/>
            <person name="Gautier V."/>
            <person name="Ament-velasquez S.L."/>
            <person name="Kruys A."/>
            <person name="Hutchinson M.I."/>
            <person name="Powell A.J."/>
            <person name="Barry K."/>
            <person name="Miller A.N."/>
            <person name="Grigoriev I.V."/>
            <person name="Debuchy R."/>
            <person name="Gladieux P."/>
            <person name="Thoren M.H."/>
            <person name="Johannesson H."/>
        </authorList>
    </citation>
    <scope>NUCLEOTIDE SEQUENCE</scope>
    <source>
        <strain evidence="1">SMH3391-2</strain>
    </source>
</reference>
<dbReference type="EMBL" id="JAULSR010000004">
    <property type="protein sequence ID" value="KAK0621840.1"/>
    <property type="molecule type" value="Genomic_DNA"/>
</dbReference>
<protein>
    <submittedName>
        <fullName evidence="1">Uncharacterized protein</fullName>
    </submittedName>
</protein>
<proteinExistence type="predicted"/>
<evidence type="ECO:0000313" key="1">
    <source>
        <dbReference type="EMBL" id="KAK0621840.1"/>
    </source>
</evidence>
<keyword evidence="2" id="KW-1185">Reference proteome</keyword>
<organism evidence="1 2">
    <name type="scientific">Bombardia bombarda</name>
    <dbReference type="NCBI Taxonomy" id="252184"/>
    <lineage>
        <taxon>Eukaryota</taxon>
        <taxon>Fungi</taxon>
        <taxon>Dikarya</taxon>
        <taxon>Ascomycota</taxon>
        <taxon>Pezizomycotina</taxon>
        <taxon>Sordariomycetes</taxon>
        <taxon>Sordariomycetidae</taxon>
        <taxon>Sordariales</taxon>
        <taxon>Lasiosphaeriaceae</taxon>
        <taxon>Bombardia</taxon>
    </lineage>
</organism>
<evidence type="ECO:0000313" key="2">
    <source>
        <dbReference type="Proteomes" id="UP001174934"/>
    </source>
</evidence>